<evidence type="ECO:0000313" key="1">
    <source>
        <dbReference type="EMBL" id="SVA46992.1"/>
    </source>
</evidence>
<name>A0A381W3D6_9ZZZZ</name>
<dbReference type="EMBL" id="UINC01010573">
    <property type="protein sequence ID" value="SVA46992.1"/>
    <property type="molecule type" value="Genomic_DNA"/>
</dbReference>
<feature type="non-terminal residue" evidence="1">
    <location>
        <position position="1"/>
    </location>
</feature>
<accession>A0A381W3D6</accession>
<reference evidence="1" key="1">
    <citation type="submission" date="2018-05" db="EMBL/GenBank/DDBJ databases">
        <authorList>
            <person name="Lanie J.A."/>
            <person name="Ng W.-L."/>
            <person name="Kazmierczak K.M."/>
            <person name="Andrzejewski T.M."/>
            <person name="Davidsen T.M."/>
            <person name="Wayne K.J."/>
            <person name="Tettelin H."/>
            <person name="Glass J.I."/>
            <person name="Rusch D."/>
            <person name="Podicherti R."/>
            <person name="Tsui H.-C.T."/>
            <person name="Winkler M.E."/>
        </authorList>
    </citation>
    <scope>NUCLEOTIDE SEQUENCE</scope>
</reference>
<sequence>VIDGRREITERRAFRWTEEERFRHVQNQMTFSGLRFHRPRDQNLIATGRNNLDNEDRSAVCVAETEAAIRNSFRNRLDKDKILVTFQVSEEEATVIGKVPSSLEHNGTPRVNPVEEPVIKRSFDLLPKVGVIFMRNGRQFPW</sequence>
<dbReference type="AlphaFoldDB" id="A0A381W3D6"/>
<protein>
    <submittedName>
        <fullName evidence="1">Uncharacterized protein</fullName>
    </submittedName>
</protein>
<organism evidence="1">
    <name type="scientific">marine metagenome</name>
    <dbReference type="NCBI Taxonomy" id="408172"/>
    <lineage>
        <taxon>unclassified sequences</taxon>
        <taxon>metagenomes</taxon>
        <taxon>ecological metagenomes</taxon>
    </lineage>
</organism>
<proteinExistence type="predicted"/>
<gene>
    <name evidence="1" type="ORF">METZ01_LOCUS99846</name>
</gene>